<dbReference type="EMBL" id="VSTH01000245">
    <property type="protein sequence ID" value="TYO60914.1"/>
    <property type="molecule type" value="Genomic_DNA"/>
</dbReference>
<organism evidence="1 2">
    <name type="scientific">Bradyrhizobium hipponense</name>
    <dbReference type="NCBI Taxonomy" id="2605638"/>
    <lineage>
        <taxon>Bacteria</taxon>
        <taxon>Pseudomonadati</taxon>
        <taxon>Pseudomonadota</taxon>
        <taxon>Alphaproteobacteria</taxon>
        <taxon>Hyphomicrobiales</taxon>
        <taxon>Nitrobacteraceae</taxon>
        <taxon>Bradyrhizobium</taxon>
    </lineage>
</organism>
<name>A0A5S4YB50_9BRAD</name>
<evidence type="ECO:0000313" key="2">
    <source>
        <dbReference type="Proteomes" id="UP000324797"/>
    </source>
</evidence>
<accession>A0A5S4YB50</accession>
<proteinExistence type="predicted"/>
<comment type="caution">
    <text evidence="1">The sequence shown here is derived from an EMBL/GenBank/DDBJ whole genome shotgun (WGS) entry which is preliminary data.</text>
</comment>
<protein>
    <submittedName>
        <fullName evidence="1">Uncharacterized protein</fullName>
    </submittedName>
</protein>
<gene>
    <name evidence="1" type="ORF">FXV83_41120</name>
</gene>
<reference evidence="1 2" key="1">
    <citation type="submission" date="2019-08" db="EMBL/GenBank/DDBJ databases">
        <title>Bradyrhizobium hipponensis sp. nov., a rhizobium isolated from a Lupinus angustifolius root nodule in Tunisia.</title>
        <authorList>
            <person name="Off K."/>
            <person name="Rejili M."/>
            <person name="Mars M."/>
            <person name="Brachmann A."/>
            <person name="Marin M."/>
        </authorList>
    </citation>
    <scope>NUCLEOTIDE SEQUENCE [LARGE SCALE GENOMIC DNA]</scope>
    <source>
        <strain evidence="2">aSej3</strain>
    </source>
</reference>
<dbReference type="RefSeq" id="WP_148745724.1">
    <property type="nucleotide sequence ID" value="NZ_VSTH01000245.1"/>
</dbReference>
<keyword evidence="2" id="KW-1185">Reference proteome</keyword>
<sequence length="71" mass="8142">MGSSILIAARHWRLLFRHDKHLMHCSRQRSAARAVHVIVWSPPVVELVHDVDAVALARDRKIMVVPREDGK</sequence>
<dbReference type="AlphaFoldDB" id="A0A5S4YB50"/>
<evidence type="ECO:0000313" key="1">
    <source>
        <dbReference type="EMBL" id="TYO60914.1"/>
    </source>
</evidence>
<dbReference type="Proteomes" id="UP000324797">
    <property type="component" value="Unassembled WGS sequence"/>
</dbReference>